<dbReference type="InterPro" id="IPR051448">
    <property type="entry name" value="CdaR-like_regulators"/>
</dbReference>
<dbReference type="Proteomes" id="UP001501598">
    <property type="component" value="Unassembled WGS sequence"/>
</dbReference>
<proteinExistence type="predicted"/>
<gene>
    <name evidence="3" type="ORF">GCM10023175_63070</name>
</gene>
<dbReference type="InterPro" id="IPR025736">
    <property type="entry name" value="PucR_C-HTH_dom"/>
</dbReference>
<evidence type="ECO:0000259" key="1">
    <source>
        <dbReference type="Pfam" id="PF13556"/>
    </source>
</evidence>
<evidence type="ECO:0000313" key="4">
    <source>
        <dbReference type="Proteomes" id="UP001501598"/>
    </source>
</evidence>
<protein>
    <submittedName>
        <fullName evidence="3">Helix-turn-helix domain-containing protein</fullName>
    </submittedName>
</protein>
<dbReference type="InterPro" id="IPR042070">
    <property type="entry name" value="PucR_C-HTH_sf"/>
</dbReference>
<accession>A0ABP8S2X7</accession>
<sequence length="390" mass="42313">MPDVADELRAVSAAVDARSEELVDRQFAAHSRHPAYAGIEEADLRRSGRRNVSRMVAVLRGDLGLPEAVPEDEYATGRRRALQGVPADQMSALFREVYATLREAFVEIARAEGIGVEAIMTGLQWLWRSADETTSAMLTGYHSAELDQVRAAESRRMSFLTAVLLGTLPPGGEDDPLDYGLRRTGRYWVVRARVAPEQRAGLERTLTAAGRGGGIDPLLGPVDDELVGVLGRALPADLDCGDVVVAVDGDGTPAELHRAYAAAGELLAAGERAGRRGVVDRAALGLRVVVYDRTDLGEHLCARYVAPLRAGRMGTDLVRTLRTYLAHHRSVPETARALTVHPNTVRYRIERVVALTGADLTDTEQLAEVWWALEYDHGRAVHSTTTAVTG</sequence>
<dbReference type="Gene3D" id="1.10.10.2840">
    <property type="entry name" value="PucR C-terminal helix-turn-helix domain"/>
    <property type="match status" value="1"/>
</dbReference>
<organism evidence="3 4">
    <name type="scientific">Pseudonocardia xishanensis</name>
    <dbReference type="NCBI Taxonomy" id="630995"/>
    <lineage>
        <taxon>Bacteria</taxon>
        <taxon>Bacillati</taxon>
        <taxon>Actinomycetota</taxon>
        <taxon>Actinomycetes</taxon>
        <taxon>Pseudonocardiales</taxon>
        <taxon>Pseudonocardiaceae</taxon>
        <taxon>Pseudonocardia</taxon>
    </lineage>
</organism>
<dbReference type="Pfam" id="PF13556">
    <property type="entry name" value="HTH_30"/>
    <property type="match status" value="1"/>
</dbReference>
<dbReference type="EMBL" id="BAABGT010000104">
    <property type="protein sequence ID" value="GAA4557854.1"/>
    <property type="molecule type" value="Genomic_DNA"/>
</dbReference>
<comment type="caution">
    <text evidence="3">The sequence shown here is derived from an EMBL/GenBank/DDBJ whole genome shotgun (WGS) entry which is preliminary data.</text>
</comment>
<dbReference type="InterPro" id="IPR025751">
    <property type="entry name" value="RsbRD_N_dom"/>
</dbReference>
<dbReference type="Pfam" id="PF14361">
    <property type="entry name" value="RsbRD_N"/>
    <property type="match status" value="1"/>
</dbReference>
<feature type="domain" description="RsbT co-antagonist protein RsbRD N-terminal" evidence="2">
    <location>
        <begin position="20"/>
        <end position="156"/>
    </location>
</feature>
<keyword evidence="4" id="KW-1185">Reference proteome</keyword>
<reference evidence="4" key="1">
    <citation type="journal article" date="2019" name="Int. J. Syst. Evol. Microbiol.">
        <title>The Global Catalogue of Microorganisms (GCM) 10K type strain sequencing project: providing services to taxonomists for standard genome sequencing and annotation.</title>
        <authorList>
            <consortium name="The Broad Institute Genomics Platform"/>
            <consortium name="The Broad Institute Genome Sequencing Center for Infectious Disease"/>
            <person name="Wu L."/>
            <person name="Ma J."/>
        </authorList>
    </citation>
    <scope>NUCLEOTIDE SEQUENCE [LARGE SCALE GENOMIC DNA]</scope>
    <source>
        <strain evidence="4">JCM 17906</strain>
    </source>
</reference>
<name>A0ABP8S2X7_9PSEU</name>
<dbReference type="PANTHER" id="PTHR33744">
    <property type="entry name" value="CARBOHYDRATE DIACID REGULATOR"/>
    <property type="match status" value="1"/>
</dbReference>
<evidence type="ECO:0000259" key="2">
    <source>
        <dbReference type="Pfam" id="PF14361"/>
    </source>
</evidence>
<evidence type="ECO:0000313" key="3">
    <source>
        <dbReference type="EMBL" id="GAA4557854.1"/>
    </source>
</evidence>
<feature type="domain" description="PucR C-terminal helix-turn-helix" evidence="1">
    <location>
        <begin position="317"/>
        <end position="374"/>
    </location>
</feature>
<dbReference type="RefSeq" id="WP_345426541.1">
    <property type="nucleotide sequence ID" value="NZ_BAABGT010000104.1"/>
</dbReference>